<reference evidence="1 2" key="1">
    <citation type="journal article" date="2012" name="J. Bacteriol.">
        <title>Genome Sequence of Fibrella aestuarina BUZ 2T, a Filamentous Marine Bacterium.</title>
        <authorList>
            <person name="Filippini M."/>
            <person name="Qi W."/>
            <person name="Blom J."/>
            <person name="Goesmann A."/>
            <person name="Smits T.H."/>
            <person name="Bagheri H.C."/>
        </authorList>
    </citation>
    <scope>NUCLEOTIDE SEQUENCE [LARGE SCALE GENOMIC DNA]</scope>
    <source>
        <strain evidence="2">BUZ 2T</strain>
    </source>
</reference>
<organism evidence="1 2">
    <name type="scientific">Fibrella aestuarina BUZ 2</name>
    <dbReference type="NCBI Taxonomy" id="1166018"/>
    <lineage>
        <taxon>Bacteria</taxon>
        <taxon>Pseudomonadati</taxon>
        <taxon>Bacteroidota</taxon>
        <taxon>Cytophagia</taxon>
        <taxon>Cytophagales</taxon>
        <taxon>Spirosomataceae</taxon>
        <taxon>Fibrella</taxon>
    </lineage>
</organism>
<protein>
    <recommendedName>
        <fullName evidence="3">DUF2490 domain-containing protein</fullName>
    </recommendedName>
</protein>
<evidence type="ECO:0000313" key="2">
    <source>
        <dbReference type="Proteomes" id="UP000011058"/>
    </source>
</evidence>
<dbReference type="AlphaFoldDB" id="I0K7A4"/>
<dbReference type="RefSeq" id="WP_015331106.1">
    <property type="nucleotide sequence ID" value="NC_020054.1"/>
</dbReference>
<gene>
    <name evidence="1" type="ORF">FAES_1998</name>
</gene>
<proteinExistence type="predicted"/>
<sequence length="276" mass="31841">MKRGNALARLVGLWLFGLGISAPAFGQAHYQHRVVWGRLALTDTINSRLRWELYLQGRLQNREPGSLNAFAAPQFVSYWPWLTYAVRPTLRVGLSPVGYFKSWLLIANPAEAERQPVAEWRIALRLDQEQRFRRFSYTNRYSLERRWRDLASNGVFLPNWRVRYQARFDVPIRASWVKYGLTVSVSDELFLQFGEAVRANPNVFDQNRLYGGITYGLTKSVRASIGYINQIQQRNSGKEFDHAHVLFGVLTVDNLLAPLRRWRKGGKLPASNRGDS</sequence>
<keyword evidence="2" id="KW-1185">Reference proteome</keyword>
<dbReference type="KEGG" id="fae:FAES_1998"/>
<dbReference type="EMBL" id="HE796683">
    <property type="protein sequence ID" value="CCH00007.1"/>
    <property type="molecule type" value="Genomic_DNA"/>
</dbReference>
<dbReference type="InterPro" id="IPR019619">
    <property type="entry name" value="DUF2490"/>
</dbReference>
<dbReference type="HOGENOM" id="CLU_1007421_0_0_10"/>
<dbReference type="OrthoDB" id="1118734at2"/>
<dbReference type="STRING" id="1166018.FAES_1998"/>
<dbReference type="eggNOG" id="COG2067">
    <property type="taxonomic scope" value="Bacteria"/>
</dbReference>
<name>I0K7A4_9BACT</name>
<accession>I0K7A4</accession>
<dbReference type="Pfam" id="PF10677">
    <property type="entry name" value="DUF2490"/>
    <property type="match status" value="1"/>
</dbReference>
<dbReference type="Proteomes" id="UP000011058">
    <property type="component" value="Chromosome"/>
</dbReference>
<evidence type="ECO:0000313" key="1">
    <source>
        <dbReference type="EMBL" id="CCH00007.1"/>
    </source>
</evidence>
<evidence type="ECO:0008006" key="3">
    <source>
        <dbReference type="Google" id="ProtNLM"/>
    </source>
</evidence>